<comment type="caution">
    <text evidence="2">The sequence shown here is derived from an EMBL/GenBank/DDBJ whole genome shotgun (WGS) entry which is preliminary data.</text>
</comment>
<dbReference type="PROSITE" id="PS50191">
    <property type="entry name" value="CRAL_TRIO"/>
    <property type="match status" value="1"/>
</dbReference>
<evidence type="ECO:0000259" key="1">
    <source>
        <dbReference type="PROSITE" id="PS50191"/>
    </source>
</evidence>
<dbReference type="InterPro" id="IPR036865">
    <property type="entry name" value="CRAL-TRIO_dom_sf"/>
</dbReference>
<accession>A0ABP0R730</accession>
<protein>
    <submittedName>
        <fullName evidence="2">SEC14-like protein 5</fullName>
    </submittedName>
</protein>
<sequence length="156" mass="17081">MKRLADVFKIISTAFPETLTRMIIVNPPAGFNMLWMAVQPMLNQRIKQKFVFIPDGVFEFPQKLAAMVGTAPLQALADLGPVVHEVFPVQPVSGAVSGHCGPLGLSGLLWFTWYNDSWTSTMQVKDLKISVNSSGEDELLRNPSSSSVLLQPLGPI</sequence>
<reference evidence="2 3" key="1">
    <citation type="submission" date="2024-02" db="EMBL/GenBank/DDBJ databases">
        <authorList>
            <person name="Chen Y."/>
            <person name="Shah S."/>
            <person name="Dougan E. K."/>
            <person name="Thang M."/>
            <person name="Chan C."/>
        </authorList>
    </citation>
    <scope>NUCLEOTIDE SEQUENCE [LARGE SCALE GENOMIC DNA]</scope>
</reference>
<dbReference type="SUPFAM" id="SSF52087">
    <property type="entry name" value="CRAL/TRIO domain"/>
    <property type="match status" value="1"/>
</dbReference>
<organism evidence="2 3">
    <name type="scientific">Durusdinium trenchii</name>
    <dbReference type="NCBI Taxonomy" id="1381693"/>
    <lineage>
        <taxon>Eukaryota</taxon>
        <taxon>Sar</taxon>
        <taxon>Alveolata</taxon>
        <taxon>Dinophyceae</taxon>
        <taxon>Suessiales</taxon>
        <taxon>Symbiodiniaceae</taxon>
        <taxon>Durusdinium</taxon>
    </lineage>
</organism>
<keyword evidence="3" id="KW-1185">Reference proteome</keyword>
<dbReference type="PANTHER" id="PTHR45657:SF1">
    <property type="entry name" value="CRAL-TRIO DOMAIN-CONTAINING PROTEIN YKL091C-RELATED"/>
    <property type="match status" value="1"/>
</dbReference>
<evidence type="ECO:0000313" key="2">
    <source>
        <dbReference type="EMBL" id="CAK9095989.1"/>
    </source>
</evidence>
<proteinExistence type="predicted"/>
<dbReference type="Pfam" id="PF00650">
    <property type="entry name" value="CRAL_TRIO"/>
    <property type="match status" value="1"/>
</dbReference>
<dbReference type="CDD" id="cd00170">
    <property type="entry name" value="SEC14"/>
    <property type="match status" value="1"/>
</dbReference>
<gene>
    <name evidence="2" type="ORF">SCF082_LOCUS45078</name>
</gene>
<dbReference type="Gene3D" id="3.40.525.10">
    <property type="entry name" value="CRAL-TRIO lipid binding domain"/>
    <property type="match status" value="1"/>
</dbReference>
<dbReference type="InterPro" id="IPR051026">
    <property type="entry name" value="PI/PC_transfer"/>
</dbReference>
<evidence type="ECO:0000313" key="3">
    <source>
        <dbReference type="Proteomes" id="UP001642464"/>
    </source>
</evidence>
<dbReference type="PANTHER" id="PTHR45657">
    <property type="entry name" value="CRAL-TRIO DOMAIN-CONTAINING PROTEIN YKL091C-RELATED"/>
    <property type="match status" value="1"/>
</dbReference>
<feature type="domain" description="CRAL-TRIO" evidence="1">
    <location>
        <begin position="1"/>
        <end position="80"/>
    </location>
</feature>
<dbReference type="Proteomes" id="UP001642464">
    <property type="component" value="Unassembled WGS sequence"/>
</dbReference>
<dbReference type="InterPro" id="IPR001251">
    <property type="entry name" value="CRAL-TRIO_dom"/>
</dbReference>
<name>A0ABP0R730_9DINO</name>
<dbReference type="EMBL" id="CAXAMM010040884">
    <property type="protein sequence ID" value="CAK9095989.1"/>
    <property type="molecule type" value="Genomic_DNA"/>
</dbReference>